<organism evidence="2 3">
    <name type="scientific">Cynoglossus semilaevis</name>
    <name type="common">Tongue sole</name>
    <dbReference type="NCBI Taxonomy" id="244447"/>
    <lineage>
        <taxon>Eukaryota</taxon>
        <taxon>Metazoa</taxon>
        <taxon>Chordata</taxon>
        <taxon>Craniata</taxon>
        <taxon>Vertebrata</taxon>
        <taxon>Euteleostomi</taxon>
        <taxon>Actinopterygii</taxon>
        <taxon>Neopterygii</taxon>
        <taxon>Teleostei</taxon>
        <taxon>Neoteleostei</taxon>
        <taxon>Acanthomorphata</taxon>
        <taxon>Carangaria</taxon>
        <taxon>Pleuronectiformes</taxon>
        <taxon>Pleuronectoidei</taxon>
        <taxon>Cynoglossidae</taxon>
        <taxon>Cynoglossinae</taxon>
        <taxon>Cynoglossus</taxon>
    </lineage>
</organism>
<dbReference type="InParanoid" id="A0A3P8V816"/>
<keyword evidence="3" id="KW-1185">Reference proteome</keyword>
<evidence type="ECO:0000256" key="1">
    <source>
        <dbReference type="SAM" id="MobiDB-lite"/>
    </source>
</evidence>
<reference evidence="2 3" key="1">
    <citation type="journal article" date="2014" name="Nat. Genet.">
        <title>Whole-genome sequence of a flatfish provides insights into ZW sex chromosome evolution and adaptation to a benthic lifestyle.</title>
        <authorList>
            <person name="Chen S."/>
            <person name="Zhang G."/>
            <person name="Shao C."/>
            <person name="Huang Q."/>
            <person name="Liu G."/>
            <person name="Zhang P."/>
            <person name="Song W."/>
            <person name="An N."/>
            <person name="Chalopin D."/>
            <person name="Volff J.N."/>
            <person name="Hong Y."/>
            <person name="Li Q."/>
            <person name="Sha Z."/>
            <person name="Zhou H."/>
            <person name="Xie M."/>
            <person name="Yu Q."/>
            <person name="Liu Y."/>
            <person name="Xiang H."/>
            <person name="Wang N."/>
            <person name="Wu K."/>
            <person name="Yang C."/>
            <person name="Zhou Q."/>
            <person name="Liao X."/>
            <person name="Yang L."/>
            <person name="Hu Q."/>
            <person name="Zhang J."/>
            <person name="Meng L."/>
            <person name="Jin L."/>
            <person name="Tian Y."/>
            <person name="Lian J."/>
            <person name="Yang J."/>
            <person name="Miao G."/>
            <person name="Liu S."/>
            <person name="Liang Z."/>
            <person name="Yan F."/>
            <person name="Li Y."/>
            <person name="Sun B."/>
            <person name="Zhang H."/>
            <person name="Zhang J."/>
            <person name="Zhu Y."/>
            <person name="Du M."/>
            <person name="Zhao Y."/>
            <person name="Schartl M."/>
            <person name="Tang Q."/>
            <person name="Wang J."/>
        </authorList>
    </citation>
    <scope>NUCLEOTIDE SEQUENCE</scope>
</reference>
<dbReference type="Gene3D" id="1.10.472.10">
    <property type="entry name" value="Cyclin-like"/>
    <property type="match status" value="1"/>
</dbReference>
<feature type="region of interest" description="Disordered" evidence="1">
    <location>
        <begin position="27"/>
        <end position="64"/>
    </location>
</feature>
<dbReference type="AlphaFoldDB" id="A0A3P8V816"/>
<accession>A0A3P8V816</accession>
<reference evidence="2" key="2">
    <citation type="submission" date="2025-08" db="UniProtKB">
        <authorList>
            <consortium name="Ensembl"/>
        </authorList>
    </citation>
    <scope>IDENTIFICATION</scope>
</reference>
<protein>
    <submittedName>
        <fullName evidence="2">Uncharacterized protein</fullName>
    </submittedName>
</protein>
<name>A0A3P8V816_CYNSE</name>
<dbReference type="Ensembl" id="ENSCSET00000009468.1">
    <property type="protein sequence ID" value="ENSCSEP00000009356.1"/>
    <property type="gene ID" value="ENSCSEG00000006011.1"/>
</dbReference>
<sequence>MHKFRRTVKDVIGVVKVCQTTLRKRLTEFEDTPTRGGARGGGAPADPGLPVSDDAGGQGRRQRV</sequence>
<dbReference type="Proteomes" id="UP000265120">
    <property type="component" value="Chromosome 7"/>
</dbReference>
<dbReference type="STRING" id="244447.ENSCSEP00000009356"/>
<proteinExistence type="predicted"/>
<evidence type="ECO:0000313" key="2">
    <source>
        <dbReference type="Ensembl" id="ENSCSEP00000009356.1"/>
    </source>
</evidence>
<evidence type="ECO:0000313" key="3">
    <source>
        <dbReference type="Proteomes" id="UP000265120"/>
    </source>
</evidence>
<reference evidence="2" key="3">
    <citation type="submission" date="2025-09" db="UniProtKB">
        <authorList>
            <consortium name="Ensembl"/>
        </authorList>
    </citation>
    <scope>IDENTIFICATION</scope>
</reference>